<dbReference type="PANTHER" id="PTHR21043">
    <property type="entry name" value="IOJAP SUPERFAMILY ORTHOLOG"/>
    <property type="match status" value="1"/>
</dbReference>
<dbReference type="GO" id="GO:0090071">
    <property type="term" value="P:negative regulation of ribosome biogenesis"/>
    <property type="evidence" value="ECO:0007669"/>
    <property type="project" value="TreeGrafter"/>
</dbReference>
<protein>
    <submittedName>
        <fullName evidence="2">Ribosomal silencing factor RsfS</fullName>
    </submittedName>
</protein>
<dbReference type="PANTHER" id="PTHR21043:SF0">
    <property type="entry name" value="MITOCHONDRIAL ASSEMBLY OF RIBOSOMAL LARGE SUBUNIT PROTEIN 1"/>
    <property type="match status" value="1"/>
</dbReference>
<dbReference type="GO" id="GO:0043023">
    <property type="term" value="F:ribosomal large subunit binding"/>
    <property type="evidence" value="ECO:0007669"/>
    <property type="project" value="TreeGrafter"/>
</dbReference>
<organism evidence="2 3">
    <name type="scientific">Acrasis kona</name>
    <dbReference type="NCBI Taxonomy" id="1008807"/>
    <lineage>
        <taxon>Eukaryota</taxon>
        <taxon>Discoba</taxon>
        <taxon>Heterolobosea</taxon>
        <taxon>Tetramitia</taxon>
        <taxon>Eutetramitia</taxon>
        <taxon>Acrasidae</taxon>
        <taxon>Acrasis</taxon>
    </lineage>
</organism>
<accession>A0AAW2ZHA9</accession>
<dbReference type="EMBL" id="JAOPGA020001408">
    <property type="protein sequence ID" value="KAL0488136.1"/>
    <property type="molecule type" value="Genomic_DNA"/>
</dbReference>
<evidence type="ECO:0000313" key="2">
    <source>
        <dbReference type="EMBL" id="KAL0488136.1"/>
    </source>
</evidence>
<dbReference type="HAMAP" id="MF_01477">
    <property type="entry name" value="Iojap_RsfS"/>
    <property type="match status" value="1"/>
</dbReference>
<comment type="similarity">
    <text evidence="1">Belongs to the Iojap/RsfS family.</text>
</comment>
<gene>
    <name evidence="2" type="ORF">AKO1_008980</name>
</gene>
<evidence type="ECO:0000313" key="3">
    <source>
        <dbReference type="Proteomes" id="UP001431209"/>
    </source>
</evidence>
<comment type="caution">
    <text evidence="2">The sequence shown here is derived from an EMBL/GenBank/DDBJ whole genome shotgun (WGS) entry which is preliminary data.</text>
</comment>
<dbReference type="InterPro" id="IPR043519">
    <property type="entry name" value="NT_sf"/>
</dbReference>
<dbReference type="NCBIfam" id="TIGR00090">
    <property type="entry name" value="rsfS_iojap_ybeB"/>
    <property type="match status" value="1"/>
</dbReference>
<proteinExistence type="inferred from homology"/>
<reference evidence="2 3" key="1">
    <citation type="submission" date="2024-03" db="EMBL/GenBank/DDBJ databases">
        <title>The Acrasis kona genome and developmental transcriptomes reveal deep origins of eukaryotic multicellular pathways.</title>
        <authorList>
            <person name="Sheikh S."/>
            <person name="Fu C.-J."/>
            <person name="Brown M.W."/>
            <person name="Baldauf S.L."/>
        </authorList>
    </citation>
    <scope>NUCLEOTIDE SEQUENCE [LARGE SCALE GENOMIC DNA]</scope>
    <source>
        <strain evidence="2 3">ATCC MYA-3509</strain>
    </source>
</reference>
<sequence length="237" mass="27372">MPKGVGNEDVLTNVISDYIKNDNEFTVKLELVNKDEKDADPEFEELTKMFHTQKQNLQPTEPTKVEKKQYESQSKYFANFYTGETPQLEEYLDVLYKDKAQDLVVFDLKKKCSWANYMIVVTGASRTHMLAMARHIVNMLKSRKINGLKPSIEGKDSELWMIVDGGTICVQIFSAEGRAYYDIERKWAFTKIEEYEPLMHVDPATMIGKTLETNYGNIKFELMDGDEEDADPFSDED</sequence>
<keyword evidence="3" id="KW-1185">Reference proteome</keyword>
<name>A0AAW2ZHA9_9EUKA</name>
<dbReference type="GO" id="GO:0017148">
    <property type="term" value="P:negative regulation of translation"/>
    <property type="evidence" value="ECO:0007669"/>
    <property type="project" value="TreeGrafter"/>
</dbReference>
<dbReference type="SUPFAM" id="SSF81301">
    <property type="entry name" value="Nucleotidyltransferase"/>
    <property type="match status" value="1"/>
</dbReference>
<dbReference type="AlphaFoldDB" id="A0AAW2ZHA9"/>
<dbReference type="Pfam" id="PF02410">
    <property type="entry name" value="RsfS"/>
    <property type="match status" value="1"/>
</dbReference>
<evidence type="ECO:0000256" key="1">
    <source>
        <dbReference type="ARBA" id="ARBA00010574"/>
    </source>
</evidence>
<dbReference type="Gene3D" id="3.30.460.10">
    <property type="entry name" value="Beta Polymerase, domain 2"/>
    <property type="match status" value="1"/>
</dbReference>
<dbReference type="Proteomes" id="UP001431209">
    <property type="component" value="Unassembled WGS sequence"/>
</dbReference>
<dbReference type="InterPro" id="IPR004394">
    <property type="entry name" value="Iojap/RsfS/C7orf30"/>
</dbReference>